<keyword evidence="3" id="KW-1185">Reference proteome</keyword>
<gene>
    <name evidence="2" type="ORF">AVEN_51817_1</name>
</gene>
<accession>A0A4Y2H158</accession>
<reference evidence="2 3" key="1">
    <citation type="journal article" date="2019" name="Sci. Rep.">
        <title>Orb-weaving spider Araneus ventricosus genome elucidates the spidroin gene catalogue.</title>
        <authorList>
            <person name="Kono N."/>
            <person name="Nakamura H."/>
            <person name="Ohtoshi R."/>
            <person name="Moran D.A.P."/>
            <person name="Shinohara A."/>
            <person name="Yoshida Y."/>
            <person name="Fujiwara M."/>
            <person name="Mori M."/>
            <person name="Tomita M."/>
            <person name="Arakawa K."/>
        </authorList>
    </citation>
    <scope>NUCLEOTIDE SEQUENCE [LARGE SCALE GENOMIC DNA]</scope>
</reference>
<evidence type="ECO:0000256" key="1">
    <source>
        <dbReference type="SAM" id="MobiDB-lite"/>
    </source>
</evidence>
<evidence type="ECO:0000313" key="2">
    <source>
        <dbReference type="EMBL" id="GBM59992.1"/>
    </source>
</evidence>
<evidence type="ECO:0000313" key="3">
    <source>
        <dbReference type="Proteomes" id="UP000499080"/>
    </source>
</evidence>
<name>A0A4Y2H158_ARAVE</name>
<dbReference type="EMBL" id="BGPR01001710">
    <property type="protein sequence ID" value="GBM59992.1"/>
    <property type="molecule type" value="Genomic_DNA"/>
</dbReference>
<sequence>MGGTYDPSWRTFRGNCPSFVFTPKKTREASNNHLDCSEKYDTKAHIGLPAKKRRPRWANEPRWPSDMVSASGRRVPGSKPASTDD</sequence>
<comment type="caution">
    <text evidence="2">The sequence shown here is derived from an EMBL/GenBank/DDBJ whole genome shotgun (WGS) entry which is preliminary data.</text>
</comment>
<feature type="region of interest" description="Disordered" evidence="1">
    <location>
        <begin position="51"/>
        <end position="85"/>
    </location>
</feature>
<proteinExistence type="predicted"/>
<dbReference type="AlphaFoldDB" id="A0A4Y2H158"/>
<dbReference type="Proteomes" id="UP000499080">
    <property type="component" value="Unassembled WGS sequence"/>
</dbReference>
<organism evidence="2 3">
    <name type="scientific">Araneus ventricosus</name>
    <name type="common">Orbweaver spider</name>
    <name type="synonym">Epeira ventricosa</name>
    <dbReference type="NCBI Taxonomy" id="182803"/>
    <lineage>
        <taxon>Eukaryota</taxon>
        <taxon>Metazoa</taxon>
        <taxon>Ecdysozoa</taxon>
        <taxon>Arthropoda</taxon>
        <taxon>Chelicerata</taxon>
        <taxon>Arachnida</taxon>
        <taxon>Araneae</taxon>
        <taxon>Araneomorphae</taxon>
        <taxon>Entelegynae</taxon>
        <taxon>Araneoidea</taxon>
        <taxon>Araneidae</taxon>
        <taxon>Araneus</taxon>
    </lineage>
</organism>
<protein>
    <submittedName>
        <fullName evidence="2">Uncharacterized protein</fullName>
    </submittedName>
</protein>